<dbReference type="Proteomes" id="UP000005268">
    <property type="component" value="Chromosome"/>
</dbReference>
<sequence>MQAGSFQHMHRAFMKSRPLRLALVALLLGGATQLAAKPLVVCTEASPEGFDIVQYTTAVTADASAETVFNRLVDFKPGTTEIQPALAERWDISADGLTYTFHLRQGVKFHTTDYFKPTRDFNADDVLWSLNRQLDPNHPWHDKTSVGYPYFESMGFKELLKSVSKADEHTVVITLSRPEAPFLRDMAMGFTSIYSAEYGDQLLKSGKTAELNSKPIGTGPFIFQRYNKDAQVRFKPNPDYFRGKPPADALVFAIAIDSNVRLQKLRANECQVALYPKPDDVPSIKQDPKLKVEEIEALVTGYIAMNTQHKYLNDVRVRKAINMAFDRQTHVDQLFGKGNALVGVNPYPPTMIGYNTQNQNPTRDLDKARALLSQAGVPEGTVITLFTRNGGGPTNPNPRLSAEMLQADLKQIGLKLDIRVMEWAEMLRRAKNGEADLVSTGWAGDNGDPDNFLSPLLSCDAVKSGENYARWCNPKFQELISRAREVIDNDERARLYNEALKVYDDEQPWISMAHPKMFTAMRDNVEGYVINPLTNNNFATTKVK</sequence>
<dbReference type="FunFam" id="3.40.190.10:FF:000036">
    <property type="entry name" value="Dipeptide ABC transporter, substrate-binding protein"/>
    <property type="match status" value="1"/>
</dbReference>
<keyword evidence="4" id="KW-0571">Peptide transport</keyword>
<evidence type="ECO:0000256" key="6">
    <source>
        <dbReference type="SAM" id="SignalP"/>
    </source>
</evidence>
<evidence type="ECO:0000313" key="9">
    <source>
        <dbReference type="Proteomes" id="UP000005268"/>
    </source>
</evidence>
<evidence type="ECO:0000256" key="2">
    <source>
        <dbReference type="ARBA" id="ARBA00022448"/>
    </source>
</evidence>
<organism evidence="8 9">
    <name type="scientific">Pseudomonas putida ND6</name>
    <dbReference type="NCBI Taxonomy" id="231023"/>
    <lineage>
        <taxon>Bacteria</taxon>
        <taxon>Pseudomonadati</taxon>
        <taxon>Pseudomonadota</taxon>
        <taxon>Gammaproteobacteria</taxon>
        <taxon>Pseudomonadales</taxon>
        <taxon>Pseudomonadaceae</taxon>
        <taxon>Pseudomonas</taxon>
    </lineage>
</organism>
<dbReference type="Pfam" id="PF00496">
    <property type="entry name" value="SBP_bac_5"/>
    <property type="match status" value="1"/>
</dbReference>
<dbReference type="InterPro" id="IPR030678">
    <property type="entry name" value="Peptide/Ni-bd"/>
</dbReference>
<dbReference type="KEGG" id="ppi:YSA_06856"/>
<dbReference type="GO" id="GO:0030288">
    <property type="term" value="C:outer membrane-bounded periplasmic space"/>
    <property type="evidence" value="ECO:0007669"/>
    <property type="project" value="TreeGrafter"/>
</dbReference>
<dbReference type="HOGENOM" id="CLU_017028_7_0_6"/>
<feature type="signal peptide" evidence="6">
    <location>
        <begin position="1"/>
        <end position="36"/>
    </location>
</feature>
<dbReference type="PATRIC" id="fig|231023.4.peg.3279"/>
<evidence type="ECO:0000256" key="4">
    <source>
        <dbReference type="ARBA" id="ARBA00022856"/>
    </source>
</evidence>
<keyword evidence="5" id="KW-0653">Protein transport</keyword>
<dbReference type="CDD" id="cd08493">
    <property type="entry name" value="PBP2_DppA_like"/>
    <property type="match status" value="1"/>
</dbReference>
<dbReference type="AlphaFoldDB" id="I3UY92"/>
<reference evidence="8 9" key="1">
    <citation type="journal article" date="2012" name="J. Bacteriol.">
        <title>Complete Genome Sequence of the Naphthalene-Degrading Pseudomonas putida Strain ND6.</title>
        <authorList>
            <person name="Li S."/>
            <person name="Zhao H."/>
            <person name="Li Y."/>
            <person name="Niu S."/>
            <person name="Cai B."/>
        </authorList>
    </citation>
    <scope>NUCLEOTIDE SEQUENCE [LARGE SCALE GENOMIC DNA]</scope>
    <source>
        <strain evidence="8 9">ND6</strain>
    </source>
</reference>
<dbReference type="PANTHER" id="PTHR30290">
    <property type="entry name" value="PERIPLASMIC BINDING COMPONENT OF ABC TRANSPORTER"/>
    <property type="match status" value="1"/>
</dbReference>
<dbReference type="Gene3D" id="3.10.105.10">
    <property type="entry name" value="Dipeptide-binding Protein, Domain 3"/>
    <property type="match status" value="1"/>
</dbReference>
<comment type="similarity">
    <text evidence="1">Belongs to the bacterial solute-binding protein 5 family.</text>
</comment>
<dbReference type="GO" id="GO:0015031">
    <property type="term" value="P:protein transport"/>
    <property type="evidence" value="ECO:0007669"/>
    <property type="project" value="UniProtKB-KW"/>
</dbReference>
<dbReference type="GO" id="GO:0042938">
    <property type="term" value="P:dipeptide transport"/>
    <property type="evidence" value="ECO:0007669"/>
    <property type="project" value="TreeGrafter"/>
</dbReference>
<keyword evidence="3 6" id="KW-0732">Signal</keyword>
<dbReference type="Gene3D" id="3.90.76.10">
    <property type="entry name" value="Dipeptide-binding Protein, Domain 1"/>
    <property type="match status" value="1"/>
</dbReference>
<keyword evidence="2" id="KW-0813">Transport</keyword>
<dbReference type="SUPFAM" id="SSF53850">
    <property type="entry name" value="Periplasmic binding protein-like II"/>
    <property type="match status" value="1"/>
</dbReference>
<dbReference type="InterPro" id="IPR000914">
    <property type="entry name" value="SBP_5_dom"/>
</dbReference>
<protein>
    <submittedName>
        <fullName evidence="8">Dipeptide ABC transporter periplasmic dipeptide-binding protein</fullName>
    </submittedName>
</protein>
<dbReference type="PANTHER" id="PTHR30290:SF38">
    <property type="entry name" value="D,D-DIPEPTIDE-BINDING PERIPLASMIC PROTEIN DDPA-RELATED"/>
    <property type="match status" value="1"/>
</dbReference>
<accession>I3UY92</accession>
<dbReference type="PIRSF" id="PIRSF002741">
    <property type="entry name" value="MppA"/>
    <property type="match status" value="1"/>
</dbReference>
<feature type="domain" description="Solute-binding protein family 5" evidence="7">
    <location>
        <begin position="81"/>
        <end position="461"/>
    </location>
</feature>
<evidence type="ECO:0000256" key="5">
    <source>
        <dbReference type="ARBA" id="ARBA00022927"/>
    </source>
</evidence>
<evidence type="ECO:0000313" key="8">
    <source>
        <dbReference type="EMBL" id="AFK70463.1"/>
    </source>
</evidence>
<dbReference type="GO" id="GO:1904680">
    <property type="term" value="F:peptide transmembrane transporter activity"/>
    <property type="evidence" value="ECO:0007669"/>
    <property type="project" value="TreeGrafter"/>
</dbReference>
<evidence type="ECO:0000256" key="3">
    <source>
        <dbReference type="ARBA" id="ARBA00022729"/>
    </source>
</evidence>
<name>I3UY92_PSEPU</name>
<evidence type="ECO:0000259" key="7">
    <source>
        <dbReference type="Pfam" id="PF00496"/>
    </source>
</evidence>
<gene>
    <name evidence="8" type="ORF">YSA_06856</name>
</gene>
<evidence type="ECO:0000256" key="1">
    <source>
        <dbReference type="ARBA" id="ARBA00005695"/>
    </source>
</evidence>
<dbReference type="GO" id="GO:0043190">
    <property type="term" value="C:ATP-binding cassette (ABC) transporter complex"/>
    <property type="evidence" value="ECO:0007669"/>
    <property type="project" value="InterPro"/>
</dbReference>
<dbReference type="InterPro" id="IPR039424">
    <property type="entry name" value="SBP_5"/>
</dbReference>
<feature type="chain" id="PRO_5003680534" evidence="6">
    <location>
        <begin position="37"/>
        <end position="544"/>
    </location>
</feature>
<dbReference type="EMBL" id="CP003588">
    <property type="protein sequence ID" value="AFK70463.1"/>
    <property type="molecule type" value="Genomic_DNA"/>
</dbReference>
<proteinExistence type="inferred from homology"/>
<dbReference type="FunFam" id="3.90.76.10:FF:000002">
    <property type="entry name" value="Dipeptide ABC transporter, substrate-binding protein"/>
    <property type="match status" value="1"/>
</dbReference>
<dbReference type="Gene3D" id="3.40.190.10">
    <property type="entry name" value="Periplasmic binding protein-like II"/>
    <property type="match status" value="1"/>
</dbReference>